<proteinExistence type="predicted"/>
<gene>
    <name evidence="1" type="ORF">INT47_006340</name>
</gene>
<sequence>MVSYMKKSLGSLAGFGNPDLLPPAELLAEIPHHEDEDVDDCTGCANPCADHKAYPSNLKIELDFPILGSVKPYGRHIIIATGCSDWPKHIEDDNGTFAQSLSNVQRTSQPWKNLMTNSSLVSIHSTVPDSCDVMIFPDNIIVSNVTSDKAQDFYDLFIGTALPTQPMDIEFMNKDDRLDEMHIIKNPYKTLLLLCSHRKRDKRCGVTAPILAQEFDHVLREKDISEHEAAVIMVSHIGGHKIAGNVICYTNEGTRGVWYGRVKTCHCRPIVEETVIKGKIIKDIYRGAMDNSFEKQKKRSVLNW</sequence>
<evidence type="ECO:0000313" key="2">
    <source>
        <dbReference type="Proteomes" id="UP000603453"/>
    </source>
</evidence>
<dbReference type="PANTHER" id="PTHR31902">
    <property type="entry name" value="ACTIN PATCHES DISTAL PROTEIN 1"/>
    <property type="match status" value="1"/>
</dbReference>
<accession>A0A8H7V8K8</accession>
<dbReference type="OrthoDB" id="10253744at2759"/>
<dbReference type="SUPFAM" id="SSF52833">
    <property type="entry name" value="Thioredoxin-like"/>
    <property type="match status" value="1"/>
</dbReference>
<dbReference type="AlphaFoldDB" id="A0A8H7V8K8"/>
<dbReference type="EMBL" id="JAEPRD010000009">
    <property type="protein sequence ID" value="KAG2211220.1"/>
    <property type="molecule type" value="Genomic_DNA"/>
</dbReference>
<keyword evidence="2" id="KW-1185">Reference proteome</keyword>
<dbReference type="PANTHER" id="PTHR31902:SF14">
    <property type="entry name" value="ACTIN PATCHES DISTAL PROTEIN 1"/>
    <property type="match status" value="1"/>
</dbReference>
<name>A0A8H7V8K8_9FUNG</name>
<dbReference type="InterPro" id="IPR036249">
    <property type="entry name" value="Thioredoxin-like_sf"/>
</dbReference>
<dbReference type="InterPro" id="IPR009737">
    <property type="entry name" value="Aim32/Apd1-like"/>
</dbReference>
<reference evidence="1" key="1">
    <citation type="submission" date="2020-12" db="EMBL/GenBank/DDBJ databases">
        <title>Metabolic potential, ecology and presence of endohyphal bacteria is reflected in genomic diversity of Mucoromycotina.</title>
        <authorList>
            <person name="Muszewska A."/>
            <person name="Okrasinska A."/>
            <person name="Steczkiewicz K."/>
            <person name="Drgas O."/>
            <person name="Orlowska M."/>
            <person name="Perlinska-Lenart U."/>
            <person name="Aleksandrzak-Piekarczyk T."/>
            <person name="Szatraj K."/>
            <person name="Zielenkiewicz U."/>
            <person name="Pilsyk S."/>
            <person name="Malc E."/>
            <person name="Mieczkowski P."/>
            <person name="Kruszewska J.S."/>
            <person name="Biernat P."/>
            <person name="Pawlowska J."/>
        </authorList>
    </citation>
    <scope>NUCLEOTIDE SEQUENCE</scope>
    <source>
        <strain evidence="1">WA0000017839</strain>
    </source>
</reference>
<organism evidence="1 2">
    <name type="scientific">Mucor saturninus</name>
    <dbReference type="NCBI Taxonomy" id="64648"/>
    <lineage>
        <taxon>Eukaryota</taxon>
        <taxon>Fungi</taxon>
        <taxon>Fungi incertae sedis</taxon>
        <taxon>Mucoromycota</taxon>
        <taxon>Mucoromycotina</taxon>
        <taxon>Mucoromycetes</taxon>
        <taxon>Mucorales</taxon>
        <taxon>Mucorineae</taxon>
        <taxon>Mucoraceae</taxon>
        <taxon>Mucor</taxon>
    </lineage>
</organism>
<comment type="caution">
    <text evidence="1">The sequence shown here is derived from an EMBL/GenBank/DDBJ whole genome shotgun (WGS) entry which is preliminary data.</text>
</comment>
<dbReference type="Proteomes" id="UP000603453">
    <property type="component" value="Unassembled WGS sequence"/>
</dbReference>
<dbReference type="CDD" id="cd03062">
    <property type="entry name" value="TRX_Fd_Sucrase"/>
    <property type="match status" value="1"/>
</dbReference>
<dbReference type="Pfam" id="PF06999">
    <property type="entry name" value="Suc_Fer-like"/>
    <property type="match status" value="1"/>
</dbReference>
<dbReference type="Gene3D" id="3.40.30.10">
    <property type="entry name" value="Glutaredoxin"/>
    <property type="match status" value="1"/>
</dbReference>
<protein>
    <submittedName>
        <fullName evidence="1">Uncharacterized protein</fullName>
    </submittedName>
</protein>
<evidence type="ECO:0000313" key="1">
    <source>
        <dbReference type="EMBL" id="KAG2211220.1"/>
    </source>
</evidence>